<sequence length="850" mass="87094">MDVAPGSLSGLCRDGLWLQRWPLCSKLTLELEDGQQVELLLPFVGAPLALRRHITDLAINSGLGLGVLQGVGLLAVLRSVPQVHHLLLNMAMPGASADQALTSTALASLTQLTSLLLGAVDLAKCISPGVAAHLTHLNLRDSAEESLDQVATVQAALPALIAMTHIKLSLDERVSATQLRGLLDALPPTVQQLRLRYLDFPGDMLIRVRAGLWYGRLAWFELRCAGGGDNPSHAMVSAFLAEALLPSRVLGPRLPRLGLQLRLAADVSHAVPNPDPALPLLARCDTVDLEAVWRNGAISATTALAVVRAYGMPQYLGWTEPCRYMFREHVVRLRAAAAGVDGGGGGCGGGGNGSKGGNGGGNGGGGSGPPAQGSKGAGPSSEPGAGGGPAEMADGPLPPPLPLLPPPLPLPALLERAVACLAAAAATAAAAGSADGGATLLLCGPGLHMLLASPAALEVWVRQLVADATAALPKAAAVQVRYQRRGFFFQPLHSAGTLTLECGSDELAAAAAVAARRLAGSDGAGGAGGVAAALLLEALPTPLSFDAGLQQRPADDLPAEEETDTKRQKPEPVTLGPKTFADPLDTLAYLKATIAAYKPYTNFNEYEYMVVLDLVRKGHPEAAKKFGAGLRAIQVRPYPGADRHGDNPTALYLVRKDGSAEEFSYQKCIAALFPGLYKRSTKSNRGRGGRSGHVSTAGRGDGGGRGYVGGGGGGRGYGGGRGDGEQYGPPAYSPRGRGEGRFSPRGRGRGRFEEGGRGRGGGGGWGWDEGEGAGGGHGGGDGYVPRGRGGRFGGGRGGGRFDGGGGGEAYRGRGGRRGGRSYGGEGYGSEGYGGGEGYEGEGRTGADLAW</sequence>
<keyword evidence="3" id="KW-1185">Reference proteome</keyword>
<feature type="compositionally biased region" description="Gly residues" evidence="1">
    <location>
        <begin position="358"/>
        <end position="368"/>
    </location>
</feature>
<dbReference type="InterPro" id="IPR044673">
    <property type="entry name" value="DCL-like"/>
</dbReference>
<dbReference type="Pfam" id="PF11523">
    <property type="entry name" value="DUF3223"/>
    <property type="match status" value="1"/>
</dbReference>
<protein>
    <submittedName>
        <fullName evidence="2">Uncharacterized protein</fullName>
    </submittedName>
</protein>
<dbReference type="Gene3D" id="3.10.450.40">
    <property type="match status" value="1"/>
</dbReference>
<evidence type="ECO:0000313" key="3">
    <source>
        <dbReference type="Proteomes" id="UP000612055"/>
    </source>
</evidence>
<feature type="compositionally biased region" description="Basic residues" evidence="1">
    <location>
        <begin position="680"/>
        <end position="690"/>
    </location>
</feature>
<reference evidence="2" key="1">
    <citation type="journal article" date="2020" name="bioRxiv">
        <title>Comparative genomics of Chlamydomonas.</title>
        <authorList>
            <person name="Craig R.J."/>
            <person name="Hasan A.R."/>
            <person name="Ness R.W."/>
            <person name="Keightley P.D."/>
        </authorList>
    </citation>
    <scope>NUCLEOTIDE SEQUENCE</scope>
    <source>
        <strain evidence="2">CCAP 11/70</strain>
    </source>
</reference>
<dbReference type="PANTHER" id="PTHR33415:SF12">
    <property type="entry name" value="PROTEIN EMBRYO DEFECTIVE 514"/>
    <property type="match status" value="1"/>
</dbReference>
<feature type="region of interest" description="Disordered" evidence="1">
    <location>
        <begin position="680"/>
        <end position="850"/>
    </location>
</feature>
<organism evidence="2 3">
    <name type="scientific">Edaphochlamys debaryana</name>
    <dbReference type="NCBI Taxonomy" id="47281"/>
    <lineage>
        <taxon>Eukaryota</taxon>
        <taxon>Viridiplantae</taxon>
        <taxon>Chlorophyta</taxon>
        <taxon>core chlorophytes</taxon>
        <taxon>Chlorophyceae</taxon>
        <taxon>CS clade</taxon>
        <taxon>Chlamydomonadales</taxon>
        <taxon>Chlamydomonadales incertae sedis</taxon>
        <taxon>Edaphochlamys</taxon>
    </lineage>
</organism>
<dbReference type="PANTHER" id="PTHR33415">
    <property type="entry name" value="PROTEIN EMBRYO DEFECTIVE 514"/>
    <property type="match status" value="1"/>
</dbReference>
<feature type="compositionally biased region" description="Low complexity" evidence="1">
    <location>
        <begin position="369"/>
        <end position="383"/>
    </location>
</feature>
<dbReference type="Proteomes" id="UP000612055">
    <property type="component" value="Unassembled WGS sequence"/>
</dbReference>
<feature type="compositionally biased region" description="Gly residues" evidence="1">
    <location>
        <begin position="790"/>
        <end position="809"/>
    </location>
</feature>
<feature type="region of interest" description="Disordered" evidence="1">
    <location>
        <begin position="547"/>
        <end position="577"/>
    </location>
</feature>
<feature type="compositionally biased region" description="Gly residues" evidence="1">
    <location>
        <begin position="758"/>
        <end position="782"/>
    </location>
</feature>
<dbReference type="EMBL" id="JAEHOE010000052">
    <property type="protein sequence ID" value="KAG2491501.1"/>
    <property type="molecule type" value="Genomic_DNA"/>
</dbReference>
<evidence type="ECO:0000313" key="2">
    <source>
        <dbReference type="EMBL" id="KAG2491501.1"/>
    </source>
</evidence>
<evidence type="ECO:0000256" key="1">
    <source>
        <dbReference type="SAM" id="MobiDB-lite"/>
    </source>
</evidence>
<dbReference type="OrthoDB" id="409625at2759"/>
<comment type="caution">
    <text evidence="2">The sequence shown here is derived from an EMBL/GenBank/DDBJ whole genome shotgun (WGS) entry which is preliminary data.</text>
</comment>
<dbReference type="AlphaFoldDB" id="A0A836BW97"/>
<proteinExistence type="predicted"/>
<accession>A0A836BW97</accession>
<feature type="compositionally biased region" description="Gly residues" evidence="1">
    <location>
        <begin position="699"/>
        <end position="721"/>
    </location>
</feature>
<gene>
    <name evidence="2" type="ORF">HYH03_010078</name>
</gene>
<name>A0A836BW97_9CHLO</name>
<feature type="compositionally biased region" description="Gly residues" evidence="1">
    <location>
        <begin position="820"/>
        <end position="837"/>
    </location>
</feature>
<feature type="region of interest" description="Disordered" evidence="1">
    <location>
        <begin position="358"/>
        <end position="403"/>
    </location>
</feature>